<dbReference type="Pfam" id="PF12840">
    <property type="entry name" value="HTH_20"/>
    <property type="match status" value="1"/>
</dbReference>
<evidence type="ECO:0000313" key="7">
    <source>
        <dbReference type="Proteomes" id="UP000036313"/>
    </source>
</evidence>
<dbReference type="InterPro" id="IPR001845">
    <property type="entry name" value="HTH_ArsR_DNA-bd_dom"/>
</dbReference>
<sequence>MTSTPPPAPHGIVTAGPLRVDRASHQATLHGHTAILTARELEVLLFFCAQRGRVRSAEDIAAAVWGQSQKTNSIAVHVKRLRAKLPLERTRGGPLIWNVRGAGYRLAPVLVDAAEPNPTARRSTAVVPALPVQPEAPPAPPSSRQTPNNSAIIESMNIERSVSVERRVAMHAALADPHRLRIVDYLALGDASPSELQTALSMPSNLVAHHLNVLQASGLVLRDTSHADRRRTYVRLAPTGLRDLLPATSSPASRVVFVCTQNSARSQLATALWNQQSAIPSTSAGTHPADQINPLAVDAAQRHRLALADQQPQLLDDVLRPDDLVVVVCDNAHEHLPTGLARLHWSVPDPVTAAQPSAFDAVVDELSGRISTLAHAVGT</sequence>
<dbReference type="PROSITE" id="PS50987">
    <property type="entry name" value="HTH_ARSR_2"/>
    <property type="match status" value="1"/>
</dbReference>
<evidence type="ECO:0000256" key="3">
    <source>
        <dbReference type="PROSITE-ProRule" id="PRU01091"/>
    </source>
</evidence>
<evidence type="ECO:0000256" key="2">
    <source>
        <dbReference type="ARBA" id="ARBA00023125"/>
    </source>
</evidence>
<evidence type="ECO:0000313" key="6">
    <source>
        <dbReference type="EMBL" id="KMO74238.1"/>
    </source>
</evidence>
<evidence type="ECO:0000259" key="4">
    <source>
        <dbReference type="PROSITE" id="PS50987"/>
    </source>
</evidence>
<dbReference type="PROSITE" id="PS51755">
    <property type="entry name" value="OMPR_PHOB"/>
    <property type="match status" value="1"/>
</dbReference>
<dbReference type="PANTHER" id="PTHR43428">
    <property type="entry name" value="ARSENATE REDUCTASE"/>
    <property type="match status" value="1"/>
</dbReference>
<dbReference type="InterPro" id="IPR023485">
    <property type="entry name" value="Ptyr_pPase"/>
</dbReference>
<dbReference type="SUPFAM" id="SSF52788">
    <property type="entry name" value="Phosphotyrosine protein phosphatases I"/>
    <property type="match status" value="1"/>
</dbReference>
<feature type="DNA-binding region" description="OmpR/PhoB-type" evidence="3">
    <location>
        <begin position="10"/>
        <end position="108"/>
    </location>
</feature>
<keyword evidence="2 3" id="KW-0238">DNA-binding</keyword>
<dbReference type="PANTHER" id="PTHR43428:SF1">
    <property type="entry name" value="ARSENATE REDUCTASE"/>
    <property type="match status" value="1"/>
</dbReference>
<dbReference type="InterPro" id="IPR036388">
    <property type="entry name" value="WH-like_DNA-bd_sf"/>
</dbReference>
<feature type="domain" description="OmpR/PhoB-type" evidence="5">
    <location>
        <begin position="10"/>
        <end position="108"/>
    </location>
</feature>
<dbReference type="SMART" id="SM00226">
    <property type="entry name" value="LMWPc"/>
    <property type="match status" value="1"/>
</dbReference>
<dbReference type="AlphaFoldDB" id="A0A0J6VXN8"/>
<dbReference type="RefSeq" id="WP_082164247.1">
    <property type="nucleotide sequence ID" value="NZ_JYNU01000023.1"/>
</dbReference>
<dbReference type="GO" id="GO:0046685">
    <property type="term" value="P:response to arsenic-containing substance"/>
    <property type="evidence" value="ECO:0007669"/>
    <property type="project" value="UniProtKB-KW"/>
</dbReference>
<evidence type="ECO:0000256" key="1">
    <source>
        <dbReference type="ARBA" id="ARBA00022849"/>
    </source>
</evidence>
<comment type="caution">
    <text evidence="6">The sequence shown here is derived from an EMBL/GenBank/DDBJ whole genome shotgun (WGS) entry which is preliminary data.</text>
</comment>
<dbReference type="PATRIC" id="fig|1807.14.peg.3647"/>
<dbReference type="InterPro" id="IPR016032">
    <property type="entry name" value="Sig_transdc_resp-reg_C-effctor"/>
</dbReference>
<dbReference type="Gene3D" id="1.10.10.10">
    <property type="entry name" value="Winged helix-like DNA-binding domain superfamily/Winged helix DNA-binding domain"/>
    <property type="match status" value="2"/>
</dbReference>
<dbReference type="SMART" id="SM00862">
    <property type="entry name" value="Trans_reg_C"/>
    <property type="match status" value="1"/>
</dbReference>
<evidence type="ECO:0000259" key="5">
    <source>
        <dbReference type="PROSITE" id="PS51755"/>
    </source>
</evidence>
<dbReference type="InterPro" id="IPR001867">
    <property type="entry name" value="OmpR/PhoB-type_DNA-bd"/>
</dbReference>
<dbReference type="GO" id="GO:0003677">
    <property type="term" value="F:DNA binding"/>
    <property type="evidence" value="ECO:0007669"/>
    <property type="project" value="UniProtKB-UniRule"/>
</dbReference>
<dbReference type="CDD" id="cd00383">
    <property type="entry name" value="trans_reg_C"/>
    <property type="match status" value="1"/>
</dbReference>
<feature type="domain" description="HTH arsR-type" evidence="4">
    <location>
        <begin position="159"/>
        <end position="256"/>
    </location>
</feature>
<proteinExistence type="predicted"/>
<reference evidence="6 7" key="1">
    <citation type="journal article" date="2015" name="Genome Biol. Evol.">
        <title>Characterization of Three Mycobacterium spp. with Potential Use in Bioremediation by Genome Sequencing and Comparative Genomics.</title>
        <authorList>
            <person name="Das S."/>
            <person name="Pettersson B.M."/>
            <person name="Behra P.R."/>
            <person name="Ramesh M."/>
            <person name="Dasgupta S."/>
            <person name="Bhattacharya A."/>
            <person name="Kirsebom L.A."/>
        </authorList>
    </citation>
    <scope>NUCLEOTIDE SEQUENCE [LARGE SCALE GENOMIC DNA]</scope>
    <source>
        <strain evidence="6 7">DSM 44075</strain>
    </source>
</reference>
<organism evidence="6 7">
    <name type="scientific">Mycolicibacterium obuense</name>
    <dbReference type="NCBI Taxonomy" id="1807"/>
    <lineage>
        <taxon>Bacteria</taxon>
        <taxon>Bacillati</taxon>
        <taxon>Actinomycetota</taxon>
        <taxon>Actinomycetes</taxon>
        <taxon>Mycobacteriales</taxon>
        <taxon>Mycobacteriaceae</taxon>
        <taxon>Mycolicibacterium</taxon>
    </lineage>
</organism>
<keyword evidence="1" id="KW-0059">Arsenical resistance</keyword>
<protein>
    <submittedName>
        <fullName evidence="6">Sensory transduction protein regX3</fullName>
    </submittedName>
</protein>
<dbReference type="Pfam" id="PF01451">
    <property type="entry name" value="LMWPc"/>
    <property type="match status" value="1"/>
</dbReference>
<dbReference type="CDD" id="cd00090">
    <property type="entry name" value="HTH_ARSR"/>
    <property type="match status" value="1"/>
</dbReference>
<dbReference type="SUPFAM" id="SSF46894">
    <property type="entry name" value="C-terminal effector domain of the bipartite response regulators"/>
    <property type="match status" value="1"/>
</dbReference>
<dbReference type="GO" id="GO:0000160">
    <property type="term" value="P:phosphorelay signal transduction system"/>
    <property type="evidence" value="ECO:0007669"/>
    <property type="project" value="InterPro"/>
</dbReference>
<gene>
    <name evidence="6" type="primary">regX3_2</name>
    <name evidence="6" type="ORF">MOBUDSM44075_03627</name>
</gene>
<accession>A0A0J6VXN8</accession>
<dbReference type="InterPro" id="IPR011991">
    <property type="entry name" value="ArsR-like_HTH"/>
</dbReference>
<dbReference type="Proteomes" id="UP000036313">
    <property type="component" value="Unassembled WGS sequence"/>
</dbReference>
<dbReference type="Gene3D" id="3.40.50.2300">
    <property type="match status" value="1"/>
</dbReference>
<dbReference type="InterPro" id="IPR036390">
    <property type="entry name" value="WH_DNA-bd_sf"/>
</dbReference>
<dbReference type="SUPFAM" id="SSF46785">
    <property type="entry name" value="Winged helix' DNA-binding domain"/>
    <property type="match status" value="1"/>
</dbReference>
<dbReference type="InterPro" id="IPR036196">
    <property type="entry name" value="Ptyr_pPase_sf"/>
</dbReference>
<dbReference type="GO" id="GO:0003700">
    <property type="term" value="F:DNA-binding transcription factor activity"/>
    <property type="evidence" value="ECO:0007669"/>
    <property type="project" value="InterPro"/>
</dbReference>
<name>A0A0J6VXN8_9MYCO</name>
<dbReference type="EMBL" id="JYNU01000023">
    <property type="protein sequence ID" value="KMO74238.1"/>
    <property type="molecule type" value="Genomic_DNA"/>
</dbReference>
<dbReference type="SMART" id="SM00418">
    <property type="entry name" value="HTH_ARSR"/>
    <property type="match status" value="1"/>
</dbReference>
<dbReference type="Pfam" id="PF00486">
    <property type="entry name" value="Trans_reg_C"/>
    <property type="match status" value="1"/>
</dbReference>